<dbReference type="GO" id="GO:0016020">
    <property type="term" value="C:membrane"/>
    <property type="evidence" value="ECO:0007669"/>
    <property type="project" value="UniProtKB-SubCell"/>
</dbReference>
<evidence type="ECO:0000256" key="5">
    <source>
        <dbReference type="ARBA" id="ARBA00023136"/>
    </source>
</evidence>
<gene>
    <name evidence="8" type="ORF">CC85DRAFT_272125</name>
</gene>
<accession>A0A0J0XRG2</accession>
<dbReference type="Pfam" id="PF01490">
    <property type="entry name" value="Aa_trans"/>
    <property type="match status" value="1"/>
</dbReference>
<keyword evidence="3 6" id="KW-0812">Transmembrane</keyword>
<feature type="transmembrane region" description="Helical" evidence="6">
    <location>
        <begin position="338"/>
        <end position="357"/>
    </location>
</feature>
<protein>
    <submittedName>
        <fullName evidence="8">Transmembrane amino acid transporter</fullName>
    </submittedName>
</protein>
<dbReference type="FunFam" id="1.20.1740.10:FF:000039">
    <property type="entry name" value="Neutral amino acid transporter (Eurofung)"/>
    <property type="match status" value="1"/>
</dbReference>
<feature type="transmembrane region" description="Helical" evidence="6">
    <location>
        <begin position="255"/>
        <end position="281"/>
    </location>
</feature>
<feature type="transmembrane region" description="Helical" evidence="6">
    <location>
        <begin position="214"/>
        <end position="235"/>
    </location>
</feature>
<dbReference type="InterPro" id="IPR013057">
    <property type="entry name" value="AA_transpt_TM"/>
</dbReference>
<dbReference type="OrthoDB" id="40134at2759"/>
<comment type="similarity">
    <text evidence="2">Belongs to the amino acid/polyamine transporter 2 family.</text>
</comment>
<dbReference type="GeneID" id="28981868"/>
<dbReference type="AlphaFoldDB" id="A0A0J0XRG2"/>
<dbReference type="GO" id="GO:0015179">
    <property type="term" value="F:L-amino acid transmembrane transporter activity"/>
    <property type="evidence" value="ECO:0007669"/>
    <property type="project" value="TreeGrafter"/>
</dbReference>
<dbReference type="STRING" id="879819.A0A0J0XRG2"/>
<feature type="transmembrane region" description="Helical" evidence="6">
    <location>
        <begin position="181"/>
        <end position="202"/>
    </location>
</feature>
<evidence type="ECO:0000256" key="2">
    <source>
        <dbReference type="ARBA" id="ARBA00008066"/>
    </source>
</evidence>
<dbReference type="PANTHER" id="PTHR22950">
    <property type="entry name" value="AMINO ACID TRANSPORTER"/>
    <property type="match status" value="1"/>
</dbReference>
<evidence type="ECO:0000259" key="7">
    <source>
        <dbReference type="Pfam" id="PF01490"/>
    </source>
</evidence>
<evidence type="ECO:0000313" key="8">
    <source>
        <dbReference type="EMBL" id="KLT43685.1"/>
    </source>
</evidence>
<evidence type="ECO:0000313" key="9">
    <source>
        <dbReference type="Proteomes" id="UP000053611"/>
    </source>
</evidence>
<evidence type="ECO:0000256" key="1">
    <source>
        <dbReference type="ARBA" id="ARBA00004141"/>
    </source>
</evidence>
<feature type="transmembrane region" description="Helical" evidence="6">
    <location>
        <begin position="378"/>
        <end position="402"/>
    </location>
</feature>
<reference evidence="8 9" key="1">
    <citation type="submission" date="2015-03" db="EMBL/GenBank/DDBJ databases">
        <title>Genomics and transcriptomics of the oil-accumulating basidiomycete yeast T. oleaginosus allow insights into substrate utilization and the diverse evolutionary trajectories of mating systems in fungi.</title>
        <authorList>
            <consortium name="DOE Joint Genome Institute"/>
            <person name="Kourist R."/>
            <person name="Kracht O."/>
            <person name="Bracharz F."/>
            <person name="Lipzen A."/>
            <person name="Nolan M."/>
            <person name="Ohm R."/>
            <person name="Grigoriev I."/>
            <person name="Sun S."/>
            <person name="Heitman J."/>
            <person name="Bruck T."/>
            <person name="Nowrousian M."/>
        </authorList>
    </citation>
    <scope>NUCLEOTIDE SEQUENCE [LARGE SCALE GENOMIC DNA]</scope>
    <source>
        <strain evidence="8 9">IBC0246</strain>
    </source>
</reference>
<feature type="transmembrane region" description="Helical" evidence="6">
    <location>
        <begin position="451"/>
        <end position="475"/>
    </location>
</feature>
<dbReference type="RefSeq" id="XP_018280176.1">
    <property type="nucleotide sequence ID" value="XM_018421265.1"/>
</dbReference>
<dbReference type="EMBL" id="KQ087192">
    <property type="protein sequence ID" value="KLT43685.1"/>
    <property type="molecule type" value="Genomic_DNA"/>
</dbReference>
<comment type="subcellular location">
    <subcellularLocation>
        <location evidence="1">Membrane</location>
        <topology evidence="1">Multi-pass membrane protein</topology>
    </subcellularLocation>
</comment>
<proteinExistence type="inferred from homology"/>
<feature type="transmembrane region" description="Helical" evidence="6">
    <location>
        <begin position="302"/>
        <end position="323"/>
    </location>
</feature>
<evidence type="ECO:0000256" key="4">
    <source>
        <dbReference type="ARBA" id="ARBA00022989"/>
    </source>
</evidence>
<evidence type="ECO:0000256" key="6">
    <source>
        <dbReference type="SAM" id="Phobius"/>
    </source>
</evidence>
<evidence type="ECO:0000256" key="3">
    <source>
        <dbReference type="ARBA" id="ARBA00022692"/>
    </source>
</evidence>
<dbReference type="Proteomes" id="UP000053611">
    <property type="component" value="Unassembled WGS sequence"/>
</dbReference>
<dbReference type="PANTHER" id="PTHR22950:SF683">
    <property type="entry name" value="AMINO ACID TRANSPORTER (EUROFUNG)"/>
    <property type="match status" value="1"/>
</dbReference>
<keyword evidence="5 6" id="KW-0472">Membrane</keyword>
<organism evidence="8 9">
    <name type="scientific">Cutaneotrichosporon oleaginosum</name>
    <dbReference type="NCBI Taxonomy" id="879819"/>
    <lineage>
        <taxon>Eukaryota</taxon>
        <taxon>Fungi</taxon>
        <taxon>Dikarya</taxon>
        <taxon>Basidiomycota</taxon>
        <taxon>Agaricomycotina</taxon>
        <taxon>Tremellomycetes</taxon>
        <taxon>Trichosporonales</taxon>
        <taxon>Trichosporonaceae</taxon>
        <taxon>Cutaneotrichosporon</taxon>
    </lineage>
</organism>
<name>A0A0J0XRG2_9TREE</name>
<feature type="transmembrane region" description="Helical" evidence="6">
    <location>
        <begin position="98"/>
        <end position="121"/>
    </location>
</feature>
<sequence>MLAPHHPTMNADMDRHSKHDDVQHENTVQHGNIVRDRRDKGDAEIEIVPVGYPYKQHDAVFGEIDGEHGPNYRNVGWMGSCVLMMKANVGLGVLSIPYVYQVLGIAPGTIVIILIQAMVTWSDWVVGCFKLNHPEVYGLADVGFVLFGKVGREVLATSFTIYMIFVCGSGLVSISTALNAVSIHATCTAVFIVVAAAVGWGLCSIRTMGQITWLGWIGMVSIMAGILAMTVAVGVQDRPSDAPKTGPWDRDLKAVGSPTFADAISAVASVIFAASATPTYFGIISEMRDARDFNKSMFSAQLFVTVTYVVIGLVVYCFCGQYVSYPALGSAGPLMKRVSYGLAIPGLFVTLTIYSHLPAKYVFVRILRGSKHLTSNSLVHWATWLGCTFTCMATAYIIASAIPIFSSLVSFIGAVFCPTMCMIPYGLMWWHDNWRLKNTPATWRRYSGMAIASFVTVAGIFLTVAGTYGAIVALINQPSEGKPWSCADNSNSV</sequence>
<feature type="transmembrane region" description="Helical" evidence="6">
    <location>
        <begin position="154"/>
        <end position="175"/>
    </location>
</feature>
<keyword evidence="4 6" id="KW-1133">Transmembrane helix</keyword>
<keyword evidence="9" id="KW-1185">Reference proteome</keyword>
<feature type="domain" description="Amino acid transporter transmembrane" evidence="7">
    <location>
        <begin position="75"/>
        <end position="471"/>
    </location>
</feature>
<feature type="transmembrane region" description="Helical" evidence="6">
    <location>
        <begin position="408"/>
        <end position="430"/>
    </location>
</feature>